<evidence type="ECO:0000313" key="1">
    <source>
        <dbReference type="EMBL" id="KZC13071.1"/>
    </source>
</evidence>
<dbReference type="PANTHER" id="PTHR47326">
    <property type="entry name" value="TRANSPOSABLE ELEMENT TC3 TRANSPOSASE-LIKE PROTEIN"/>
    <property type="match status" value="1"/>
</dbReference>
<dbReference type="Proteomes" id="UP000076502">
    <property type="component" value="Unassembled WGS sequence"/>
</dbReference>
<dbReference type="AlphaFoldDB" id="A0A154PMF6"/>
<proteinExistence type="predicted"/>
<dbReference type="PANTHER" id="PTHR47326:SF1">
    <property type="entry name" value="HTH PSQ-TYPE DOMAIN-CONTAINING PROTEIN"/>
    <property type="match status" value="1"/>
</dbReference>
<gene>
    <name evidence="1" type="ORF">WN55_05476</name>
</gene>
<accession>A0A154PMF6</accession>
<protein>
    <recommendedName>
        <fullName evidence="3">Tc1-like transposase DDE domain-containing protein</fullName>
    </recommendedName>
</protein>
<dbReference type="InterPro" id="IPR036397">
    <property type="entry name" value="RNaseH_sf"/>
</dbReference>
<dbReference type="GO" id="GO:0003676">
    <property type="term" value="F:nucleic acid binding"/>
    <property type="evidence" value="ECO:0007669"/>
    <property type="project" value="InterPro"/>
</dbReference>
<dbReference type="EMBL" id="KQ434980">
    <property type="protein sequence ID" value="KZC13071.1"/>
    <property type="molecule type" value="Genomic_DNA"/>
</dbReference>
<name>A0A154PMF6_DUFNO</name>
<organism evidence="1 2">
    <name type="scientific">Dufourea novaeangliae</name>
    <name type="common">Sweat bee</name>
    <dbReference type="NCBI Taxonomy" id="178035"/>
    <lineage>
        <taxon>Eukaryota</taxon>
        <taxon>Metazoa</taxon>
        <taxon>Ecdysozoa</taxon>
        <taxon>Arthropoda</taxon>
        <taxon>Hexapoda</taxon>
        <taxon>Insecta</taxon>
        <taxon>Pterygota</taxon>
        <taxon>Neoptera</taxon>
        <taxon>Endopterygota</taxon>
        <taxon>Hymenoptera</taxon>
        <taxon>Apocrita</taxon>
        <taxon>Aculeata</taxon>
        <taxon>Apoidea</taxon>
        <taxon>Anthophila</taxon>
        <taxon>Halictidae</taxon>
        <taxon>Rophitinae</taxon>
        <taxon>Dufourea</taxon>
    </lineage>
</organism>
<reference evidence="1 2" key="1">
    <citation type="submission" date="2015-07" db="EMBL/GenBank/DDBJ databases">
        <title>The genome of Dufourea novaeangliae.</title>
        <authorList>
            <person name="Pan H."/>
            <person name="Kapheim K."/>
        </authorList>
    </citation>
    <scope>NUCLEOTIDE SEQUENCE [LARGE SCALE GENOMIC DNA]</scope>
    <source>
        <strain evidence="1">0120121106</strain>
        <tissue evidence="1">Whole body</tissue>
    </source>
</reference>
<keyword evidence="2" id="KW-1185">Reference proteome</keyword>
<evidence type="ECO:0000313" key="2">
    <source>
        <dbReference type="Proteomes" id="UP000076502"/>
    </source>
</evidence>
<evidence type="ECO:0008006" key="3">
    <source>
        <dbReference type="Google" id="ProtNLM"/>
    </source>
</evidence>
<dbReference type="Gene3D" id="3.30.420.10">
    <property type="entry name" value="Ribonuclease H-like superfamily/Ribonuclease H"/>
    <property type="match status" value="1"/>
</dbReference>
<sequence>MSDDWDKVWFMQDGARPHRTNDTFDLLSEHFGNNVIALDYPNRTGQGIDWPPYSPDLNPLDYFFWGFLKDNLYKDMRTPISTIEEIKNRITTLISNVDIETLKNAIRGFQSRLRHVVVSEGGHFENLIN</sequence>